<sequence length="440" mass="46664">MLGSPAAAAETIHGALARAYEYNSELNSARAGVRVADERVPLAKSGWRPRVTGTSGIVNSSNSTGGAGTGLGRTSLSFGVEINQSIFDGFQTRNNVQAAEAGVRAERQNLRNTEQNVLFDTAQAYMDVLQNRQIANLRARNLEFLREQLRAARARFEVGEGTRTDVAQAEASLAGASAQLTAARAAVASSEAVFRQLTGMAPGALQQARPLQKLLPHTIDSAYAIAFAEHPAIAVRNALVDSSLFSVKAAEGAFLPQVGLNASVSQSSTYTSRGNTSGTSASIGAQVTVPIYQGGQASATVRQRKEELGQARVDTAVARDQVRAAVTSAWTQLEASRAAVRANEESVRASQLALNGVIEERNVGQRTTLDVLNAQATVLNAQIALVEAQRNLVVSSYAVVSAVGRLSASRLGLGVEPYEPEEHYEAVKDMWYGLRTPDGR</sequence>
<evidence type="ECO:0000256" key="1">
    <source>
        <dbReference type="ARBA" id="ARBA00004442"/>
    </source>
</evidence>
<evidence type="ECO:0000256" key="4">
    <source>
        <dbReference type="ARBA" id="ARBA00022452"/>
    </source>
</evidence>
<dbReference type="Pfam" id="PF02321">
    <property type="entry name" value="OEP"/>
    <property type="match status" value="2"/>
</dbReference>
<dbReference type="PANTHER" id="PTHR30026">
    <property type="entry name" value="OUTER MEMBRANE PROTEIN TOLC"/>
    <property type="match status" value="1"/>
</dbReference>
<evidence type="ECO:0000256" key="5">
    <source>
        <dbReference type="ARBA" id="ARBA00022692"/>
    </source>
</evidence>
<keyword evidence="9" id="KW-1185">Reference proteome</keyword>
<evidence type="ECO:0000256" key="2">
    <source>
        <dbReference type="ARBA" id="ARBA00007613"/>
    </source>
</evidence>
<reference evidence="8 9" key="1">
    <citation type="journal article" date="2017" name="Int. J. Syst. Evol. Microbiol.">
        <title>Roseitalea porphyridii gen. nov., sp. nov., isolated from a red alga, and reclassification of Hoeflea suaedae Chung et al. 2013 as Pseudohoeflea suaedae gen. nov., comb. nov.</title>
        <authorList>
            <person name="Hyeon J.W."/>
            <person name="Jeong S.E."/>
            <person name="Baek K."/>
            <person name="Jeon C.O."/>
        </authorList>
    </citation>
    <scope>NUCLEOTIDE SEQUENCE [LARGE SCALE GENOMIC DNA]</scope>
    <source>
        <strain evidence="8 9">MA7-20</strain>
    </source>
</reference>
<name>A0A4P6V4F0_9HYPH</name>
<keyword evidence="6" id="KW-0472">Membrane</keyword>
<evidence type="ECO:0000256" key="6">
    <source>
        <dbReference type="ARBA" id="ARBA00023136"/>
    </source>
</evidence>
<dbReference type="EMBL" id="CP036532">
    <property type="protein sequence ID" value="QBK32312.1"/>
    <property type="molecule type" value="Genomic_DNA"/>
</dbReference>
<dbReference type="NCBIfam" id="TIGR01844">
    <property type="entry name" value="type_I_sec_TolC"/>
    <property type="match status" value="1"/>
</dbReference>
<dbReference type="OrthoDB" id="9789368at2"/>
<dbReference type="InterPro" id="IPR010130">
    <property type="entry name" value="T1SS_OMP_TolC"/>
</dbReference>
<dbReference type="Proteomes" id="UP000293719">
    <property type="component" value="Chromosome"/>
</dbReference>
<dbReference type="GO" id="GO:0015288">
    <property type="term" value="F:porin activity"/>
    <property type="evidence" value="ECO:0007669"/>
    <property type="project" value="TreeGrafter"/>
</dbReference>
<comment type="subcellular location">
    <subcellularLocation>
        <location evidence="1">Cell outer membrane</location>
    </subcellularLocation>
</comment>
<keyword evidence="3" id="KW-0813">Transport</keyword>
<dbReference type="KEGG" id="rpod:E0E05_08005"/>
<comment type="similarity">
    <text evidence="2">Belongs to the outer membrane factor (OMF) (TC 1.B.17) family.</text>
</comment>
<evidence type="ECO:0000256" key="7">
    <source>
        <dbReference type="ARBA" id="ARBA00023237"/>
    </source>
</evidence>
<accession>A0A4P6V4F0</accession>
<gene>
    <name evidence="8" type="ORF">E0E05_08005</name>
</gene>
<dbReference type="InterPro" id="IPR051906">
    <property type="entry name" value="TolC-like"/>
</dbReference>
<organism evidence="8 9">
    <name type="scientific">Roseitalea porphyridii</name>
    <dbReference type="NCBI Taxonomy" id="1852022"/>
    <lineage>
        <taxon>Bacteria</taxon>
        <taxon>Pseudomonadati</taxon>
        <taxon>Pseudomonadota</taxon>
        <taxon>Alphaproteobacteria</taxon>
        <taxon>Hyphomicrobiales</taxon>
        <taxon>Ahrensiaceae</taxon>
        <taxon>Roseitalea</taxon>
    </lineage>
</organism>
<proteinExistence type="inferred from homology"/>
<keyword evidence="7" id="KW-0998">Cell outer membrane</keyword>
<dbReference type="AlphaFoldDB" id="A0A4P6V4F0"/>
<dbReference type="SUPFAM" id="SSF56954">
    <property type="entry name" value="Outer membrane efflux proteins (OEP)"/>
    <property type="match status" value="1"/>
</dbReference>
<dbReference type="GO" id="GO:0009279">
    <property type="term" value="C:cell outer membrane"/>
    <property type="evidence" value="ECO:0007669"/>
    <property type="project" value="UniProtKB-SubCell"/>
</dbReference>
<keyword evidence="4" id="KW-1134">Transmembrane beta strand</keyword>
<dbReference type="Gene3D" id="1.20.1600.10">
    <property type="entry name" value="Outer membrane efflux proteins (OEP)"/>
    <property type="match status" value="1"/>
</dbReference>
<evidence type="ECO:0000313" key="8">
    <source>
        <dbReference type="EMBL" id="QBK32312.1"/>
    </source>
</evidence>
<keyword evidence="5" id="KW-0812">Transmembrane</keyword>
<dbReference type="GO" id="GO:1990281">
    <property type="term" value="C:efflux pump complex"/>
    <property type="evidence" value="ECO:0007669"/>
    <property type="project" value="TreeGrafter"/>
</dbReference>
<evidence type="ECO:0000256" key="3">
    <source>
        <dbReference type="ARBA" id="ARBA00022448"/>
    </source>
</evidence>
<dbReference type="GO" id="GO:0015562">
    <property type="term" value="F:efflux transmembrane transporter activity"/>
    <property type="evidence" value="ECO:0007669"/>
    <property type="project" value="InterPro"/>
</dbReference>
<protein>
    <submittedName>
        <fullName evidence="8">Transporter</fullName>
    </submittedName>
</protein>
<dbReference type="PANTHER" id="PTHR30026:SF22">
    <property type="entry name" value="OUTER MEMBRANE EFFLUX PROTEIN"/>
    <property type="match status" value="1"/>
</dbReference>
<dbReference type="InterPro" id="IPR003423">
    <property type="entry name" value="OMP_efflux"/>
</dbReference>
<evidence type="ECO:0000313" key="9">
    <source>
        <dbReference type="Proteomes" id="UP000293719"/>
    </source>
</evidence>